<feature type="transmembrane region" description="Helical" evidence="1">
    <location>
        <begin position="7"/>
        <end position="25"/>
    </location>
</feature>
<dbReference type="EMBL" id="FXAH01000014">
    <property type="protein sequence ID" value="SMF65595.1"/>
    <property type="molecule type" value="Genomic_DNA"/>
</dbReference>
<evidence type="ECO:0000313" key="3">
    <source>
        <dbReference type="Proteomes" id="UP000192911"/>
    </source>
</evidence>
<evidence type="ECO:0000313" key="2">
    <source>
        <dbReference type="EMBL" id="SMF65595.1"/>
    </source>
</evidence>
<feature type="transmembrane region" description="Helical" evidence="1">
    <location>
        <begin position="31"/>
        <end position="52"/>
    </location>
</feature>
<dbReference type="Proteomes" id="UP000192911">
    <property type="component" value="Unassembled WGS sequence"/>
</dbReference>
<dbReference type="GeneID" id="95551717"/>
<dbReference type="STRING" id="28094.SAMN06295900_11440"/>
<dbReference type="OrthoDB" id="7225982at2"/>
<proteinExistence type="predicted"/>
<protein>
    <recommendedName>
        <fullName evidence="4">Cyd operon protein YbgT</fullName>
    </recommendedName>
</protein>
<dbReference type="AlphaFoldDB" id="A0A1X7G813"/>
<gene>
    <name evidence="2" type="ORF">SAMN06295900_11440</name>
</gene>
<sequence length="64" mass="6899">MKTFVHFVVMMAAVVLAIVIGVIVGDYGAWYFSWVVGTVMIVLFAAAGGVLLDTQEHEQSADSH</sequence>
<evidence type="ECO:0008006" key="4">
    <source>
        <dbReference type="Google" id="ProtNLM"/>
    </source>
</evidence>
<accession>A0A1X7G813</accession>
<dbReference type="RefSeq" id="WP_085229484.1">
    <property type="nucleotide sequence ID" value="NZ_BSQD01000013.1"/>
</dbReference>
<name>A0A1X7G813_TRICW</name>
<evidence type="ECO:0000256" key="1">
    <source>
        <dbReference type="SAM" id="Phobius"/>
    </source>
</evidence>
<reference evidence="3" key="1">
    <citation type="submission" date="2017-04" db="EMBL/GenBank/DDBJ databases">
        <authorList>
            <person name="Varghese N."/>
            <person name="Submissions S."/>
        </authorList>
    </citation>
    <scope>NUCLEOTIDE SEQUENCE [LARGE SCALE GENOMIC DNA]</scope>
    <source>
        <strain evidence="3">Ballard 720</strain>
    </source>
</reference>
<keyword evidence="1" id="KW-0812">Transmembrane</keyword>
<keyword evidence="3" id="KW-1185">Reference proteome</keyword>
<keyword evidence="1" id="KW-0472">Membrane</keyword>
<keyword evidence="1" id="KW-1133">Transmembrane helix</keyword>
<organism evidence="2 3">
    <name type="scientific">Trinickia caryophylli</name>
    <name type="common">Paraburkholderia caryophylli</name>
    <dbReference type="NCBI Taxonomy" id="28094"/>
    <lineage>
        <taxon>Bacteria</taxon>
        <taxon>Pseudomonadati</taxon>
        <taxon>Pseudomonadota</taxon>
        <taxon>Betaproteobacteria</taxon>
        <taxon>Burkholderiales</taxon>
        <taxon>Burkholderiaceae</taxon>
        <taxon>Trinickia</taxon>
    </lineage>
</organism>